<evidence type="ECO:0000313" key="2">
    <source>
        <dbReference type="Proteomes" id="UP000593574"/>
    </source>
</evidence>
<comment type="caution">
    <text evidence="1">The sequence shown here is derived from an EMBL/GenBank/DDBJ whole genome shotgun (WGS) entry which is preliminary data.</text>
</comment>
<name>A0A7J8ZKF4_9ROSI</name>
<reference evidence="1 2" key="1">
    <citation type="journal article" date="2019" name="Genome Biol. Evol.">
        <title>Insights into the evolution of the New World diploid cottons (Gossypium, subgenus Houzingenia) based on genome sequencing.</title>
        <authorList>
            <person name="Grover C.E."/>
            <person name="Arick M.A. 2nd"/>
            <person name="Thrash A."/>
            <person name="Conover J.L."/>
            <person name="Sanders W.S."/>
            <person name="Peterson D.G."/>
            <person name="Frelichowski J.E."/>
            <person name="Scheffler J.A."/>
            <person name="Scheffler B.E."/>
            <person name="Wendel J.F."/>
        </authorList>
    </citation>
    <scope>NUCLEOTIDE SEQUENCE [LARGE SCALE GENOMIC DNA]</scope>
    <source>
        <strain evidence="1">4</strain>
        <tissue evidence="1">Leaf</tissue>
    </source>
</reference>
<dbReference type="Proteomes" id="UP000593574">
    <property type="component" value="Unassembled WGS sequence"/>
</dbReference>
<dbReference type="EMBL" id="JABEZV010000006">
    <property type="protein sequence ID" value="MBA0712281.1"/>
    <property type="molecule type" value="Genomic_DNA"/>
</dbReference>
<gene>
    <name evidence="1" type="ORF">Golax_011393</name>
</gene>
<dbReference type="AlphaFoldDB" id="A0A7J8ZKF4"/>
<protein>
    <submittedName>
        <fullName evidence="1">Uncharacterized protein</fullName>
    </submittedName>
</protein>
<evidence type="ECO:0000313" key="1">
    <source>
        <dbReference type="EMBL" id="MBA0712281.1"/>
    </source>
</evidence>
<organism evidence="1 2">
    <name type="scientific">Gossypium laxum</name>
    <dbReference type="NCBI Taxonomy" id="34288"/>
    <lineage>
        <taxon>Eukaryota</taxon>
        <taxon>Viridiplantae</taxon>
        <taxon>Streptophyta</taxon>
        <taxon>Embryophyta</taxon>
        <taxon>Tracheophyta</taxon>
        <taxon>Spermatophyta</taxon>
        <taxon>Magnoliopsida</taxon>
        <taxon>eudicotyledons</taxon>
        <taxon>Gunneridae</taxon>
        <taxon>Pentapetalae</taxon>
        <taxon>rosids</taxon>
        <taxon>malvids</taxon>
        <taxon>Malvales</taxon>
        <taxon>Malvaceae</taxon>
        <taxon>Malvoideae</taxon>
        <taxon>Gossypium</taxon>
    </lineage>
</organism>
<sequence length="72" mass="8490">MRPWRCTSQTECYDNLDVDNQFPWHLRCLMITTKSTYSNCIRIGPDSSRTTSKYGKISMIIYLLENRSSFQS</sequence>
<accession>A0A7J8ZKF4</accession>
<proteinExistence type="predicted"/>
<keyword evidence="2" id="KW-1185">Reference proteome</keyword>